<accession>A0A4U0ZAJ3</accession>
<keyword evidence="1" id="KW-0472">Membrane</keyword>
<organism evidence="2 3">
    <name type="scientific">Alteromonas portus</name>
    <dbReference type="NCBI Taxonomy" id="2565549"/>
    <lineage>
        <taxon>Bacteria</taxon>
        <taxon>Pseudomonadati</taxon>
        <taxon>Pseudomonadota</taxon>
        <taxon>Gammaproteobacteria</taxon>
        <taxon>Alteromonadales</taxon>
        <taxon>Alteromonadaceae</taxon>
        <taxon>Alteromonas/Salinimonas group</taxon>
        <taxon>Alteromonas</taxon>
    </lineage>
</organism>
<evidence type="ECO:0000313" key="3">
    <source>
        <dbReference type="Proteomes" id="UP000305471"/>
    </source>
</evidence>
<comment type="caution">
    <text evidence="2">The sequence shown here is derived from an EMBL/GenBank/DDBJ whole genome shotgun (WGS) entry which is preliminary data.</text>
</comment>
<sequence>MPHVPAPVIEKLGAGLRFASYLLIFFSGFVFSDVTYTVNSNESGDAHIITVKRDSDTAEGLDVIWIKKAESICPNGIARVEPESQPILKNKACSDAIEVINGIQRCEDMPASAFGKVVCKRT</sequence>
<name>A0A4U0ZAJ3_9ALTE</name>
<feature type="transmembrane region" description="Helical" evidence="1">
    <location>
        <begin position="12"/>
        <end position="31"/>
    </location>
</feature>
<dbReference type="RefSeq" id="WP_136783852.1">
    <property type="nucleotide sequence ID" value="NZ_SWCO01000014.1"/>
</dbReference>
<dbReference type="Proteomes" id="UP000305471">
    <property type="component" value="Unassembled WGS sequence"/>
</dbReference>
<dbReference type="EMBL" id="SWCO01000014">
    <property type="protein sequence ID" value="TKB00685.1"/>
    <property type="molecule type" value="Genomic_DNA"/>
</dbReference>
<keyword evidence="3" id="KW-1185">Reference proteome</keyword>
<protein>
    <submittedName>
        <fullName evidence="2">Uncharacterized protein</fullName>
    </submittedName>
</protein>
<dbReference type="AlphaFoldDB" id="A0A4U0ZAJ3"/>
<keyword evidence="1" id="KW-0812">Transmembrane</keyword>
<reference evidence="2 3" key="1">
    <citation type="submission" date="2019-04" db="EMBL/GenBank/DDBJ databases">
        <title>Alteromonas portus sp. nov., an alginate lyase-excreting marine bacterium.</title>
        <authorList>
            <person name="Huang H."/>
            <person name="Mo K."/>
            <person name="Bao S."/>
        </authorList>
    </citation>
    <scope>NUCLEOTIDE SEQUENCE [LARGE SCALE GENOMIC DNA]</scope>
    <source>
        <strain evidence="2 3">HB161718</strain>
    </source>
</reference>
<evidence type="ECO:0000313" key="2">
    <source>
        <dbReference type="EMBL" id="TKB00685.1"/>
    </source>
</evidence>
<evidence type="ECO:0000256" key="1">
    <source>
        <dbReference type="SAM" id="Phobius"/>
    </source>
</evidence>
<proteinExistence type="predicted"/>
<keyword evidence="1" id="KW-1133">Transmembrane helix</keyword>
<gene>
    <name evidence="2" type="ORF">E5672_19565</name>
</gene>